<sequence>MLIASKHLMAMLTLIALSLFLYTYFTLPFEWLAVFTLTALLYGVLSPSIAARRLFFLATEAPHMSLFAIALGILLYRHALVFNEFVWAVVVGVVLVNSVGHLVRLGVDPDVATSVFVSLSASGSVLATYYVLSRYSVQYNLWAVILGDPLLATRQEVLILATVALAVVVLSALLYNVNVYMGSDLDHVRLTLSVLWLYDTAFYTILAVASVVLLKFVGFILEHVLLSLPAIIASNIASSSRETMLVSVLLSLNSSIIGLVTAVKLNIAPAASVGFIALLLYIISVAVRR</sequence>
<dbReference type="PANTHER" id="PTHR30477">
    <property type="entry name" value="ABC-TRANSPORTER METAL-BINDING PROTEIN"/>
    <property type="match status" value="1"/>
</dbReference>
<keyword evidence="1" id="KW-0472">Membrane</keyword>
<feature type="transmembrane region" description="Helical" evidence="1">
    <location>
        <begin position="7"/>
        <end position="25"/>
    </location>
</feature>
<reference evidence="2" key="1">
    <citation type="journal article" date="2020" name="mSystems">
        <title>Genome- and Community-Level Interaction Insights into Carbon Utilization and Element Cycling Functions of Hydrothermarchaeota in Hydrothermal Sediment.</title>
        <authorList>
            <person name="Zhou Z."/>
            <person name="Liu Y."/>
            <person name="Xu W."/>
            <person name="Pan J."/>
            <person name="Luo Z.H."/>
            <person name="Li M."/>
        </authorList>
    </citation>
    <scope>NUCLEOTIDE SEQUENCE [LARGE SCALE GENOMIC DNA]</scope>
    <source>
        <strain evidence="2">SpSt-732</strain>
    </source>
</reference>
<feature type="transmembrane region" description="Helical" evidence="1">
    <location>
        <begin position="219"/>
        <end position="237"/>
    </location>
</feature>
<feature type="transmembrane region" description="Helical" evidence="1">
    <location>
        <begin position="63"/>
        <end position="79"/>
    </location>
</feature>
<dbReference type="GO" id="GO:0055085">
    <property type="term" value="P:transmembrane transport"/>
    <property type="evidence" value="ECO:0007669"/>
    <property type="project" value="InterPro"/>
</dbReference>
<keyword evidence="1" id="KW-0812">Transmembrane</keyword>
<evidence type="ECO:0000256" key="1">
    <source>
        <dbReference type="SAM" id="Phobius"/>
    </source>
</evidence>
<dbReference type="InterPro" id="IPR001626">
    <property type="entry name" value="ABC_TroCD"/>
</dbReference>
<dbReference type="GO" id="GO:0043190">
    <property type="term" value="C:ATP-binding cassette (ABC) transporter complex"/>
    <property type="evidence" value="ECO:0007669"/>
    <property type="project" value="InterPro"/>
</dbReference>
<dbReference type="PANTHER" id="PTHR30477:SF21">
    <property type="entry name" value="ABC-3 PROTEIN"/>
    <property type="match status" value="1"/>
</dbReference>
<organism evidence="2">
    <name type="scientific">Ignisphaera aggregans</name>
    <dbReference type="NCBI Taxonomy" id="334771"/>
    <lineage>
        <taxon>Archaea</taxon>
        <taxon>Thermoproteota</taxon>
        <taxon>Thermoprotei</taxon>
        <taxon>Desulfurococcales</taxon>
        <taxon>Desulfurococcaceae</taxon>
        <taxon>Ignisphaera</taxon>
    </lineage>
</organism>
<feature type="transmembrane region" description="Helical" evidence="1">
    <location>
        <begin position="85"/>
        <end position="103"/>
    </location>
</feature>
<protein>
    <submittedName>
        <fullName evidence="2">Metal ABC transporter permease</fullName>
    </submittedName>
</protein>
<comment type="caution">
    <text evidence="2">The sequence shown here is derived from an EMBL/GenBank/DDBJ whole genome shotgun (WGS) entry which is preliminary data.</text>
</comment>
<dbReference type="AlphaFoldDB" id="A0A7C4FC98"/>
<feature type="transmembrane region" description="Helical" evidence="1">
    <location>
        <begin position="267"/>
        <end position="287"/>
    </location>
</feature>
<dbReference type="Pfam" id="PF00950">
    <property type="entry name" value="ABC-3"/>
    <property type="match status" value="1"/>
</dbReference>
<proteinExistence type="predicted"/>
<keyword evidence="1" id="KW-1133">Transmembrane helix</keyword>
<accession>A0A7C4FC98</accession>
<feature type="transmembrane region" description="Helical" evidence="1">
    <location>
        <begin position="157"/>
        <end position="178"/>
    </location>
</feature>
<dbReference type="EMBL" id="DTFF01000039">
    <property type="protein sequence ID" value="HGI87598.1"/>
    <property type="molecule type" value="Genomic_DNA"/>
</dbReference>
<feature type="transmembrane region" description="Helical" evidence="1">
    <location>
        <begin position="190"/>
        <end position="213"/>
    </location>
</feature>
<feature type="transmembrane region" description="Helical" evidence="1">
    <location>
        <begin position="244"/>
        <end position="261"/>
    </location>
</feature>
<feature type="transmembrane region" description="Helical" evidence="1">
    <location>
        <begin position="115"/>
        <end position="137"/>
    </location>
</feature>
<feature type="transmembrane region" description="Helical" evidence="1">
    <location>
        <begin position="31"/>
        <end position="51"/>
    </location>
</feature>
<evidence type="ECO:0000313" key="2">
    <source>
        <dbReference type="EMBL" id="HGI87598.1"/>
    </source>
</evidence>
<name>A0A7C4FC98_9CREN</name>
<gene>
    <name evidence="2" type="ORF">ENV14_04300</name>
</gene>